<dbReference type="EMBL" id="MU005581">
    <property type="protein sequence ID" value="KAF2684591.1"/>
    <property type="molecule type" value="Genomic_DNA"/>
</dbReference>
<evidence type="ECO:0000313" key="3">
    <source>
        <dbReference type="Proteomes" id="UP000799291"/>
    </source>
</evidence>
<evidence type="ECO:0000313" key="2">
    <source>
        <dbReference type="EMBL" id="KAF2684591.1"/>
    </source>
</evidence>
<proteinExistence type="predicted"/>
<reference evidence="2" key="1">
    <citation type="journal article" date="2020" name="Stud. Mycol.">
        <title>101 Dothideomycetes genomes: a test case for predicting lifestyles and emergence of pathogens.</title>
        <authorList>
            <person name="Haridas S."/>
            <person name="Albert R."/>
            <person name="Binder M."/>
            <person name="Bloem J."/>
            <person name="Labutti K."/>
            <person name="Salamov A."/>
            <person name="Andreopoulos B."/>
            <person name="Baker S."/>
            <person name="Barry K."/>
            <person name="Bills G."/>
            <person name="Bluhm B."/>
            <person name="Cannon C."/>
            <person name="Castanera R."/>
            <person name="Culley D."/>
            <person name="Daum C."/>
            <person name="Ezra D."/>
            <person name="Gonzalez J."/>
            <person name="Henrissat B."/>
            <person name="Kuo A."/>
            <person name="Liang C."/>
            <person name="Lipzen A."/>
            <person name="Lutzoni F."/>
            <person name="Magnuson J."/>
            <person name="Mondo S."/>
            <person name="Nolan M."/>
            <person name="Ohm R."/>
            <person name="Pangilinan J."/>
            <person name="Park H.-J."/>
            <person name="Ramirez L."/>
            <person name="Alfaro M."/>
            <person name="Sun H."/>
            <person name="Tritt A."/>
            <person name="Yoshinaga Y."/>
            <person name="Zwiers L.-H."/>
            <person name="Turgeon B."/>
            <person name="Goodwin S."/>
            <person name="Spatafora J."/>
            <person name="Crous P."/>
            <person name="Grigoriev I."/>
        </authorList>
    </citation>
    <scope>NUCLEOTIDE SEQUENCE</scope>
    <source>
        <strain evidence="2">CBS 122367</strain>
    </source>
</reference>
<keyword evidence="1" id="KW-0472">Membrane</keyword>
<dbReference type="Proteomes" id="UP000799291">
    <property type="component" value="Unassembled WGS sequence"/>
</dbReference>
<keyword evidence="3" id="KW-1185">Reference proteome</keyword>
<keyword evidence="1" id="KW-0812">Transmembrane</keyword>
<feature type="transmembrane region" description="Helical" evidence="1">
    <location>
        <begin position="25"/>
        <end position="48"/>
    </location>
</feature>
<gene>
    <name evidence="2" type="ORF">K458DRAFT_431499</name>
</gene>
<evidence type="ECO:0000256" key="1">
    <source>
        <dbReference type="SAM" id="Phobius"/>
    </source>
</evidence>
<organism evidence="2 3">
    <name type="scientific">Lentithecium fluviatile CBS 122367</name>
    <dbReference type="NCBI Taxonomy" id="1168545"/>
    <lineage>
        <taxon>Eukaryota</taxon>
        <taxon>Fungi</taxon>
        <taxon>Dikarya</taxon>
        <taxon>Ascomycota</taxon>
        <taxon>Pezizomycotina</taxon>
        <taxon>Dothideomycetes</taxon>
        <taxon>Pleosporomycetidae</taxon>
        <taxon>Pleosporales</taxon>
        <taxon>Massarineae</taxon>
        <taxon>Lentitheciaceae</taxon>
        <taxon>Lentithecium</taxon>
    </lineage>
</organism>
<protein>
    <submittedName>
        <fullName evidence="2">Uncharacterized protein</fullName>
    </submittedName>
</protein>
<keyword evidence="1" id="KW-1133">Transmembrane helix</keyword>
<sequence length="142" mass="15737">MSSTSPIPTNIPIIAHKDPSALATISIPVIFGVLGTILAITSVTLAYLQLRHQYHIYGRYITGTLPRRASDNVVLLQDLEAQNAAWQSVTPTPHPLEQRIALSISRSPERTTQDVVEETVQEQRSQTQPFGEENVYTMDIPC</sequence>
<name>A0A6G1J303_9PLEO</name>
<dbReference type="AlphaFoldDB" id="A0A6G1J303"/>
<accession>A0A6G1J303</accession>